<feature type="non-terminal residue" evidence="1">
    <location>
        <position position="90"/>
    </location>
</feature>
<name>A0A3B0U0B7_9ZZZZ</name>
<proteinExistence type="predicted"/>
<evidence type="ECO:0008006" key="2">
    <source>
        <dbReference type="Google" id="ProtNLM"/>
    </source>
</evidence>
<evidence type="ECO:0000313" key="1">
    <source>
        <dbReference type="EMBL" id="VAW21783.1"/>
    </source>
</evidence>
<protein>
    <recommendedName>
        <fullName evidence="2">Lipoprotein</fullName>
    </recommendedName>
</protein>
<dbReference type="EMBL" id="UOER01000106">
    <property type="protein sequence ID" value="VAW21783.1"/>
    <property type="molecule type" value="Genomic_DNA"/>
</dbReference>
<gene>
    <name evidence="1" type="ORF">MNBD_BACTEROID04-2014</name>
</gene>
<dbReference type="AlphaFoldDB" id="A0A3B0U0B7"/>
<accession>A0A3B0U0B7</accession>
<dbReference type="PROSITE" id="PS51257">
    <property type="entry name" value="PROKAR_LIPOPROTEIN"/>
    <property type="match status" value="1"/>
</dbReference>
<sequence length="90" mass="10294">MNKIFLIITIITVISCKKETPVDYVVVHGKITNKNKELTLNSRDRSIKEVIKLADDGSFSDTLYLDTNTYILFDGKNRVLLYLEKGNNIN</sequence>
<reference evidence="1" key="1">
    <citation type="submission" date="2018-06" db="EMBL/GenBank/DDBJ databases">
        <authorList>
            <person name="Zhirakovskaya E."/>
        </authorList>
    </citation>
    <scope>NUCLEOTIDE SEQUENCE</scope>
</reference>
<organism evidence="1">
    <name type="scientific">hydrothermal vent metagenome</name>
    <dbReference type="NCBI Taxonomy" id="652676"/>
    <lineage>
        <taxon>unclassified sequences</taxon>
        <taxon>metagenomes</taxon>
        <taxon>ecological metagenomes</taxon>
    </lineage>
</organism>